<dbReference type="Proteomes" id="UP000223913">
    <property type="component" value="Unassembled WGS sequence"/>
</dbReference>
<keyword evidence="1" id="KW-0472">Membrane</keyword>
<keyword evidence="3" id="KW-1185">Reference proteome</keyword>
<dbReference type="EMBL" id="PDUD01000017">
    <property type="protein sequence ID" value="PHN06836.1"/>
    <property type="molecule type" value="Genomic_DNA"/>
</dbReference>
<reference evidence="2 3" key="1">
    <citation type="submission" date="2017-10" db="EMBL/GenBank/DDBJ databases">
        <title>The draft genome sequence of Lewinella nigricans NBRC 102662.</title>
        <authorList>
            <person name="Wang K."/>
        </authorList>
    </citation>
    <scope>NUCLEOTIDE SEQUENCE [LARGE SCALE GENOMIC DNA]</scope>
    <source>
        <strain evidence="2 3">NBRC 102662</strain>
    </source>
</reference>
<feature type="transmembrane region" description="Helical" evidence="1">
    <location>
        <begin position="7"/>
        <end position="29"/>
    </location>
</feature>
<dbReference type="RefSeq" id="WP_099150091.1">
    <property type="nucleotide sequence ID" value="NZ_PDUD01000017.1"/>
</dbReference>
<evidence type="ECO:0000313" key="3">
    <source>
        <dbReference type="Proteomes" id="UP000223913"/>
    </source>
</evidence>
<evidence type="ECO:0000256" key="1">
    <source>
        <dbReference type="SAM" id="Phobius"/>
    </source>
</evidence>
<keyword evidence="1" id="KW-0812">Transmembrane</keyword>
<keyword evidence="1" id="KW-1133">Transmembrane helix</keyword>
<protein>
    <submittedName>
        <fullName evidence="2">Uncharacterized protein</fullName>
    </submittedName>
</protein>
<sequence>MKNILKAFGDLSIIGVVLAGFLIAINLIWGDKAPAFVPEPQTETIMGTFKRSDFNLTAEDFVKELTRELTMRQAVYTKQTQQKKLSPKEAAKRYLIIQELKEVMELAGTRGLRIQDIKQMIQDTEIKAKVNQGSMFNNDQYPR</sequence>
<accession>A0A2D0NEP0</accession>
<comment type="caution">
    <text evidence="2">The sequence shown here is derived from an EMBL/GenBank/DDBJ whole genome shotgun (WGS) entry which is preliminary data.</text>
</comment>
<gene>
    <name evidence="2" type="ORF">CRP01_11165</name>
</gene>
<proteinExistence type="predicted"/>
<evidence type="ECO:0000313" key="2">
    <source>
        <dbReference type="EMBL" id="PHN06836.1"/>
    </source>
</evidence>
<dbReference type="AlphaFoldDB" id="A0A2D0NEP0"/>
<organism evidence="2 3">
    <name type="scientific">Flavilitoribacter nigricans (strain ATCC 23147 / DSM 23189 / NBRC 102662 / NCIMB 1420 / SS-2)</name>
    <name type="common">Lewinella nigricans</name>
    <dbReference type="NCBI Taxonomy" id="1122177"/>
    <lineage>
        <taxon>Bacteria</taxon>
        <taxon>Pseudomonadati</taxon>
        <taxon>Bacteroidota</taxon>
        <taxon>Saprospiria</taxon>
        <taxon>Saprospirales</taxon>
        <taxon>Lewinellaceae</taxon>
        <taxon>Flavilitoribacter</taxon>
    </lineage>
</organism>
<name>A0A2D0NEP0_FLAN2</name>